<dbReference type="PANTHER" id="PTHR33499">
    <property type="entry name" value="OS12G0282400 PROTEIN-RELATED"/>
    <property type="match status" value="1"/>
</dbReference>
<dbReference type="OrthoDB" id="346910at2759"/>
<organism evidence="2 3">
    <name type="scientific">Carnegiea gigantea</name>
    <dbReference type="NCBI Taxonomy" id="171969"/>
    <lineage>
        <taxon>Eukaryota</taxon>
        <taxon>Viridiplantae</taxon>
        <taxon>Streptophyta</taxon>
        <taxon>Embryophyta</taxon>
        <taxon>Tracheophyta</taxon>
        <taxon>Spermatophyta</taxon>
        <taxon>Magnoliopsida</taxon>
        <taxon>eudicotyledons</taxon>
        <taxon>Gunneridae</taxon>
        <taxon>Pentapetalae</taxon>
        <taxon>Caryophyllales</taxon>
        <taxon>Cactineae</taxon>
        <taxon>Cactaceae</taxon>
        <taxon>Cactoideae</taxon>
        <taxon>Echinocereeae</taxon>
        <taxon>Carnegiea</taxon>
    </lineage>
</organism>
<evidence type="ECO:0000313" key="2">
    <source>
        <dbReference type="EMBL" id="KAJ8452743.1"/>
    </source>
</evidence>
<sequence length="309" mass="35995">MVQEEVDEEIPPVRNDVEPDLVDVDLVDTTITQHTYFQDEEVDVSEDEEGRKRGLTSGLQSLREWEKNPNVKPFATIIEDMLHVVGKNADRFIDECGKWVKEFCFLDARNWVRMDKDAKRRLFGKIQAEWNFPPEAEGIDVARVVEWQCMMLFGGWRYRLKEEHFVGKTVTEAIKNKPPEVNRDKWNWLVNHWVDLKQQRIHEKNQSNRLRPKIKPSNGVKSTAKIYHDEVHKDGKWVPEGEGKYEEFKKLHEDQIQKHGIDNLSLKEAYVEALKEKPGSHRGLGPGPVPPKKDRNAGKSNQIRVELTA</sequence>
<accession>A0A9Q1QRJ9</accession>
<name>A0A9Q1QRJ9_9CARY</name>
<evidence type="ECO:0008006" key="4">
    <source>
        <dbReference type="Google" id="ProtNLM"/>
    </source>
</evidence>
<feature type="region of interest" description="Disordered" evidence="1">
    <location>
        <begin position="275"/>
        <end position="309"/>
    </location>
</feature>
<dbReference type="EMBL" id="JAKOGI010000003">
    <property type="protein sequence ID" value="KAJ8452743.1"/>
    <property type="molecule type" value="Genomic_DNA"/>
</dbReference>
<dbReference type="Proteomes" id="UP001153076">
    <property type="component" value="Unassembled WGS sequence"/>
</dbReference>
<dbReference type="PANTHER" id="PTHR33499:SF43">
    <property type="entry name" value="TRANSPOSASE, PTTA_EN_SPM, PLANT"/>
    <property type="match status" value="1"/>
</dbReference>
<evidence type="ECO:0000256" key="1">
    <source>
        <dbReference type="SAM" id="MobiDB-lite"/>
    </source>
</evidence>
<gene>
    <name evidence="2" type="ORF">Cgig2_005079</name>
</gene>
<protein>
    <recommendedName>
        <fullName evidence="4">Transposase, Ptta/En/Spm, plant</fullName>
    </recommendedName>
</protein>
<reference evidence="2" key="1">
    <citation type="submission" date="2022-04" db="EMBL/GenBank/DDBJ databases">
        <title>Carnegiea gigantea Genome sequencing and assembly v2.</title>
        <authorList>
            <person name="Copetti D."/>
            <person name="Sanderson M.J."/>
            <person name="Burquez A."/>
            <person name="Wojciechowski M.F."/>
        </authorList>
    </citation>
    <scope>NUCLEOTIDE SEQUENCE</scope>
    <source>
        <strain evidence="2">SGP5-SGP5p</strain>
        <tissue evidence="2">Aerial part</tissue>
    </source>
</reference>
<keyword evidence="3" id="KW-1185">Reference proteome</keyword>
<proteinExistence type="predicted"/>
<evidence type="ECO:0000313" key="3">
    <source>
        <dbReference type="Proteomes" id="UP001153076"/>
    </source>
</evidence>
<dbReference type="AlphaFoldDB" id="A0A9Q1QRJ9"/>
<comment type="caution">
    <text evidence="2">The sequence shown here is derived from an EMBL/GenBank/DDBJ whole genome shotgun (WGS) entry which is preliminary data.</text>
</comment>